<dbReference type="AlphaFoldDB" id="A0A0E9XSE6"/>
<accession>A0A0E9XSE6</accession>
<evidence type="ECO:0000313" key="1">
    <source>
        <dbReference type="EMBL" id="JAI05683.1"/>
    </source>
</evidence>
<name>A0A0E9XSE6_ANGAN</name>
<protein>
    <submittedName>
        <fullName evidence="1">Uncharacterized protein</fullName>
    </submittedName>
</protein>
<proteinExistence type="predicted"/>
<sequence>MKDKKNTRTDSRRQLPYLNIYCGLMWVNQCGTVCTTNLFSQGNCLKQKSLYMPNLQ</sequence>
<organism evidence="1">
    <name type="scientific">Anguilla anguilla</name>
    <name type="common">European freshwater eel</name>
    <name type="synonym">Muraena anguilla</name>
    <dbReference type="NCBI Taxonomy" id="7936"/>
    <lineage>
        <taxon>Eukaryota</taxon>
        <taxon>Metazoa</taxon>
        <taxon>Chordata</taxon>
        <taxon>Craniata</taxon>
        <taxon>Vertebrata</taxon>
        <taxon>Euteleostomi</taxon>
        <taxon>Actinopterygii</taxon>
        <taxon>Neopterygii</taxon>
        <taxon>Teleostei</taxon>
        <taxon>Anguilliformes</taxon>
        <taxon>Anguillidae</taxon>
        <taxon>Anguilla</taxon>
    </lineage>
</organism>
<reference evidence="1" key="1">
    <citation type="submission" date="2014-11" db="EMBL/GenBank/DDBJ databases">
        <authorList>
            <person name="Amaro Gonzalez C."/>
        </authorList>
    </citation>
    <scope>NUCLEOTIDE SEQUENCE</scope>
</reference>
<reference evidence="1" key="2">
    <citation type="journal article" date="2015" name="Fish Shellfish Immunol.">
        <title>Early steps in the European eel (Anguilla anguilla)-Vibrio vulnificus interaction in the gills: Role of the RtxA13 toxin.</title>
        <authorList>
            <person name="Callol A."/>
            <person name="Pajuelo D."/>
            <person name="Ebbesson L."/>
            <person name="Teles M."/>
            <person name="MacKenzie S."/>
            <person name="Amaro C."/>
        </authorList>
    </citation>
    <scope>NUCLEOTIDE SEQUENCE</scope>
</reference>
<dbReference type="EMBL" id="GBXM01002895">
    <property type="protein sequence ID" value="JAI05683.1"/>
    <property type="molecule type" value="Transcribed_RNA"/>
</dbReference>